<accession>A0A6A3GIF8</accession>
<dbReference type="AlphaFoldDB" id="A0A6A3GIF8"/>
<evidence type="ECO:0000313" key="2">
    <source>
        <dbReference type="EMBL" id="KAE8953608.1"/>
    </source>
</evidence>
<gene>
    <name evidence="2" type="ORF">PR001_g32811</name>
</gene>
<sequence>MLTLTLFCVDHTALYLCGDEALEKSACAACTRSAQAGKYSGGCNPRPPDPPPQV</sequence>
<protein>
    <submittedName>
        <fullName evidence="2">Uncharacterized protein</fullName>
    </submittedName>
</protein>
<comment type="caution">
    <text evidence="2">The sequence shown here is derived from an EMBL/GenBank/DDBJ whole genome shotgun (WGS) entry which is preliminary data.</text>
</comment>
<name>A0A6A3GIF8_9STRA</name>
<dbReference type="EMBL" id="QXFV01010535">
    <property type="protein sequence ID" value="KAE8953608.1"/>
    <property type="molecule type" value="Genomic_DNA"/>
</dbReference>
<feature type="region of interest" description="Disordered" evidence="1">
    <location>
        <begin position="35"/>
        <end position="54"/>
    </location>
</feature>
<dbReference type="Proteomes" id="UP000429607">
    <property type="component" value="Unassembled WGS sequence"/>
</dbReference>
<feature type="compositionally biased region" description="Pro residues" evidence="1">
    <location>
        <begin position="45"/>
        <end position="54"/>
    </location>
</feature>
<evidence type="ECO:0000256" key="1">
    <source>
        <dbReference type="SAM" id="MobiDB-lite"/>
    </source>
</evidence>
<organism evidence="2 3">
    <name type="scientific">Phytophthora rubi</name>
    <dbReference type="NCBI Taxonomy" id="129364"/>
    <lineage>
        <taxon>Eukaryota</taxon>
        <taxon>Sar</taxon>
        <taxon>Stramenopiles</taxon>
        <taxon>Oomycota</taxon>
        <taxon>Peronosporomycetes</taxon>
        <taxon>Peronosporales</taxon>
        <taxon>Peronosporaceae</taxon>
        <taxon>Phytophthora</taxon>
    </lineage>
</organism>
<evidence type="ECO:0000313" key="3">
    <source>
        <dbReference type="Proteomes" id="UP000429607"/>
    </source>
</evidence>
<proteinExistence type="predicted"/>
<reference evidence="2 3" key="1">
    <citation type="submission" date="2018-09" db="EMBL/GenBank/DDBJ databases">
        <title>Genomic investigation of the strawberry pathogen Phytophthora fragariae indicates pathogenicity is determined by transcriptional variation in three key races.</title>
        <authorList>
            <person name="Adams T.M."/>
            <person name="Armitage A.D."/>
            <person name="Sobczyk M.K."/>
            <person name="Bates H.J."/>
            <person name="Dunwell J.M."/>
            <person name="Nellist C.F."/>
            <person name="Harrison R.J."/>
        </authorList>
    </citation>
    <scope>NUCLEOTIDE SEQUENCE [LARGE SCALE GENOMIC DNA]</scope>
    <source>
        <strain evidence="2 3">SCRP249</strain>
    </source>
</reference>